<name>A0A846YX39_9ACTN</name>
<accession>A0A846YX39</accession>
<protein>
    <submittedName>
        <fullName evidence="1">Uncharacterized protein</fullName>
    </submittedName>
</protein>
<dbReference type="Proteomes" id="UP000579250">
    <property type="component" value="Unassembled WGS sequence"/>
</dbReference>
<dbReference type="EMBL" id="JAAXPI010000011">
    <property type="protein sequence ID" value="NKZ04267.1"/>
    <property type="molecule type" value="Genomic_DNA"/>
</dbReference>
<keyword evidence="2" id="KW-1185">Reference proteome</keyword>
<evidence type="ECO:0000313" key="2">
    <source>
        <dbReference type="Proteomes" id="UP000579250"/>
    </source>
</evidence>
<reference evidence="1 2" key="1">
    <citation type="submission" date="2020-04" db="EMBL/GenBank/DDBJ databases">
        <title>MicrobeNet Type strains.</title>
        <authorList>
            <person name="Nicholson A.C."/>
        </authorList>
    </citation>
    <scope>NUCLEOTIDE SEQUENCE [LARGE SCALE GENOMIC DNA]</scope>
    <source>
        <strain evidence="1 2">ATCC BAA-277</strain>
    </source>
</reference>
<gene>
    <name evidence="1" type="ORF">HGB48_10945</name>
</gene>
<sequence length="68" mass="7612">MNASRHHRQPIARLAVAVDLMAEPITGVLRHRHGADKSFAGWVALVRAVELALEEERGHRNPLPSRSR</sequence>
<organism evidence="1 2">
    <name type="scientific">Actinomadura latina</name>
    <dbReference type="NCBI Taxonomy" id="163603"/>
    <lineage>
        <taxon>Bacteria</taxon>
        <taxon>Bacillati</taxon>
        <taxon>Actinomycetota</taxon>
        <taxon>Actinomycetes</taxon>
        <taxon>Streptosporangiales</taxon>
        <taxon>Thermomonosporaceae</taxon>
        <taxon>Actinomadura</taxon>
    </lineage>
</organism>
<evidence type="ECO:0000313" key="1">
    <source>
        <dbReference type="EMBL" id="NKZ04267.1"/>
    </source>
</evidence>
<proteinExistence type="predicted"/>
<dbReference type="RefSeq" id="WP_157438340.1">
    <property type="nucleotide sequence ID" value="NZ_JAAXPI010000011.1"/>
</dbReference>
<dbReference type="AlphaFoldDB" id="A0A846YX39"/>
<comment type="caution">
    <text evidence="1">The sequence shown here is derived from an EMBL/GenBank/DDBJ whole genome shotgun (WGS) entry which is preliminary data.</text>
</comment>